<dbReference type="Pfam" id="PF13424">
    <property type="entry name" value="TPR_12"/>
    <property type="match status" value="4"/>
</dbReference>
<gene>
    <name evidence="2" type="ORF">BDQ12DRAFT_655549</name>
</gene>
<evidence type="ECO:0000313" key="2">
    <source>
        <dbReference type="EMBL" id="TFK35435.1"/>
    </source>
</evidence>
<dbReference type="AlphaFoldDB" id="A0A5C3LRL7"/>
<organism evidence="2 3">
    <name type="scientific">Crucibulum laeve</name>
    <dbReference type="NCBI Taxonomy" id="68775"/>
    <lineage>
        <taxon>Eukaryota</taxon>
        <taxon>Fungi</taxon>
        <taxon>Dikarya</taxon>
        <taxon>Basidiomycota</taxon>
        <taxon>Agaricomycotina</taxon>
        <taxon>Agaricomycetes</taxon>
        <taxon>Agaricomycetidae</taxon>
        <taxon>Agaricales</taxon>
        <taxon>Agaricineae</taxon>
        <taxon>Nidulariaceae</taxon>
        <taxon>Crucibulum</taxon>
    </lineage>
</organism>
<sequence length="899" mass="102054">MANIFQDASQVSIVNSSLTAVARDQVIINPSPLQNDPPRMVLRPRSSALFTGQQVYLDMLKDYFCIRDGKGIVPQRSFLIYGLGGMGKTQIALKFAEDISSQYEYVFWVDATNEDTISASLKGISSIPDAKKADVDATPEAVLYWIASLSKEWLLIFDNADGEPNTIEKYLPSNNTGDILITSRNPNMRSLTSNKNSIELDGMNMEDAIALLLKRSNLEEEEISESIQEAAERIVAVLFCLPLAVDQAGAFITSGLCSIYEFLELYSEKRKELMDHPSFRGASKYEQTVYGTWELSYKKIESKVIDQVKPMDAQAAQTAILIHQVMAFFHHENIMEDIFIRATEKYIATDLEEMASKGLSLAVLLLDEKQLHITDGKWDRLTFRSGIQTLVSFSLIKKGSLNAIYYIHPMVHAWCKDRMSKYEREKASFLAMFLLGYSVIESDDISDYIFHLALVTHIKMNQLYFSDIFKPHIYYDDIYSCFGYVFYQNGSWTEAEKLHVEVMEKRQQLLGIAHPDTLKSMGDLASTYWNQGKWTEAEKLQVEVMKKSQQLLGLAHPDTLKSMGNLALTYSYEGKWTMAEKLQVEVMEKSQQLLGPAHPHTLISMGNLALTYSYQGRQTEAEKFGVEVMKKRQQLLGPAHPDTLASMGNLAETYRNQGKWMEAEKLQIEVMEKSQQLLGSAHPDTLRTMGNLAGTYRNQGKWTEAEKLEVEVMEKRQQLLGLAHPHTLISMGNLAETYRNQGKWTEAEKLQVEVMEKSQQLLSLAHPDTLRSMGHLAVTYQNQGKWIEAEKLQVEVLEKSQQLLGPAHPDTLKIMRNLALTYQNQGKLTQAEVLLVQVARKSRAFLGSGHPHTQLSLKALNDFQRSKIAYTSMSDSEPRNMSISDYMPMFIEAFRKKFF</sequence>
<dbReference type="PANTHER" id="PTHR46082:SF11">
    <property type="entry name" value="AAA+ ATPASE DOMAIN-CONTAINING PROTEIN-RELATED"/>
    <property type="match status" value="1"/>
</dbReference>
<dbReference type="InterPro" id="IPR027417">
    <property type="entry name" value="P-loop_NTPase"/>
</dbReference>
<dbReference type="InterPro" id="IPR011990">
    <property type="entry name" value="TPR-like_helical_dom_sf"/>
</dbReference>
<protein>
    <recommendedName>
        <fullName evidence="1">NB-ARC domain-containing protein</fullName>
    </recommendedName>
</protein>
<dbReference type="EMBL" id="ML213621">
    <property type="protein sequence ID" value="TFK35435.1"/>
    <property type="molecule type" value="Genomic_DNA"/>
</dbReference>
<dbReference type="InterPro" id="IPR002182">
    <property type="entry name" value="NB-ARC"/>
</dbReference>
<reference evidence="2 3" key="1">
    <citation type="journal article" date="2019" name="Nat. Ecol. Evol.">
        <title>Megaphylogeny resolves global patterns of mushroom evolution.</title>
        <authorList>
            <person name="Varga T."/>
            <person name="Krizsan K."/>
            <person name="Foldi C."/>
            <person name="Dima B."/>
            <person name="Sanchez-Garcia M."/>
            <person name="Sanchez-Ramirez S."/>
            <person name="Szollosi G.J."/>
            <person name="Szarkandi J.G."/>
            <person name="Papp V."/>
            <person name="Albert L."/>
            <person name="Andreopoulos W."/>
            <person name="Angelini C."/>
            <person name="Antonin V."/>
            <person name="Barry K.W."/>
            <person name="Bougher N.L."/>
            <person name="Buchanan P."/>
            <person name="Buyck B."/>
            <person name="Bense V."/>
            <person name="Catcheside P."/>
            <person name="Chovatia M."/>
            <person name="Cooper J."/>
            <person name="Damon W."/>
            <person name="Desjardin D."/>
            <person name="Finy P."/>
            <person name="Geml J."/>
            <person name="Haridas S."/>
            <person name="Hughes K."/>
            <person name="Justo A."/>
            <person name="Karasinski D."/>
            <person name="Kautmanova I."/>
            <person name="Kiss B."/>
            <person name="Kocsube S."/>
            <person name="Kotiranta H."/>
            <person name="LaButti K.M."/>
            <person name="Lechner B.E."/>
            <person name="Liimatainen K."/>
            <person name="Lipzen A."/>
            <person name="Lukacs Z."/>
            <person name="Mihaltcheva S."/>
            <person name="Morgado L.N."/>
            <person name="Niskanen T."/>
            <person name="Noordeloos M.E."/>
            <person name="Ohm R.A."/>
            <person name="Ortiz-Santana B."/>
            <person name="Ovrebo C."/>
            <person name="Racz N."/>
            <person name="Riley R."/>
            <person name="Savchenko A."/>
            <person name="Shiryaev A."/>
            <person name="Soop K."/>
            <person name="Spirin V."/>
            <person name="Szebenyi C."/>
            <person name="Tomsovsky M."/>
            <person name="Tulloss R.E."/>
            <person name="Uehling J."/>
            <person name="Grigoriev I.V."/>
            <person name="Vagvolgyi C."/>
            <person name="Papp T."/>
            <person name="Martin F.M."/>
            <person name="Miettinen O."/>
            <person name="Hibbett D.S."/>
            <person name="Nagy L.G."/>
        </authorList>
    </citation>
    <scope>NUCLEOTIDE SEQUENCE [LARGE SCALE GENOMIC DNA]</scope>
    <source>
        <strain evidence="2 3">CBS 166.37</strain>
    </source>
</reference>
<dbReference type="Proteomes" id="UP000308652">
    <property type="component" value="Unassembled WGS sequence"/>
</dbReference>
<dbReference type="GO" id="GO:0043531">
    <property type="term" value="F:ADP binding"/>
    <property type="evidence" value="ECO:0007669"/>
    <property type="project" value="InterPro"/>
</dbReference>
<dbReference type="PANTHER" id="PTHR46082">
    <property type="entry name" value="ATP/GTP-BINDING PROTEIN-RELATED"/>
    <property type="match status" value="1"/>
</dbReference>
<proteinExistence type="predicted"/>
<dbReference type="Gene3D" id="1.25.40.10">
    <property type="entry name" value="Tetratricopeptide repeat domain"/>
    <property type="match status" value="2"/>
</dbReference>
<evidence type="ECO:0000259" key="1">
    <source>
        <dbReference type="Pfam" id="PF00931"/>
    </source>
</evidence>
<accession>A0A5C3LRL7</accession>
<dbReference type="InterPro" id="IPR053137">
    <property type="entry name" value="NLR-like"/>
</dbReference>
<dbReference type="Gene3D" id="3.40.50.300">
    <property type="entry name" value="P-loop containing nucleotide triphosphate hydrolases"/>
    <property type="match status" value="1"/>
</dbReference>
<dbReference type="OrthoDB" id="1658288at2759"/>
<dbReference type="Pfam" id="PF00931">
    <property type="entry name" value="NB-ARC"/>
    <property type="match status" value="1"/>
</dbReference>
<dbReference type="SUPFAM" id="SSF52540">
    <property type="entry name" value="P-loop containing nucleoside triphosphate hydrolases"/>
    <property type="match status" value="1"/>
</dbReference>
<dbReference type="Pfam" id="PF13374">
    <property type="entry name" value="TPR_10"/>
    <property type="match status" value="1"/>
</dbReference>
<dbReference type="PRINTS" id="PR00381">
    <property type="entry name" value="KINESINLIGHT"/>
</dbReference>
<dbReference type="STRING" id="68775.A0A5C3LRL7"/>
<evidence type="ECO:0000313" key="3">
    <source>
        <dbReference type="Proteomes" id="UP000308652"/>
    </source>
</evidence>
<name>A0A5C3LRL7_9AGAR</name>
<dbReference type="SUPFAM" id="SSF48452">
    <property type="entry name" value="TPR-like"/>
    <property type="match status" value="3"/>
</dbReference>
<feature type="domain" description="NB-ARC" evidence="1">
    <location>
        <begin position="79"/>
        <end position="215"/>
    </location>
</feature>
<keyword evidence="3" id="KW-1185">Reference proteome</keyword>